<dbReference type="SUPFAM" id="SSF82861">
    <property type="entry name" value="Mechanosensitive channel protein MscS (YggB), transmembrane region"/>
    <property type="match status" value="1"/>
</dbReference>
<dbReference type="InterPro" id="IPR006686">
    <property type="entry name" value="MscS_channel_CS"/>
</dbReference>
<feature type="transmembrane region" description="Helical" evidence="9">
    <location>
        <begin position="787"/>
        <end position="811"/>
    </location>
</feature>
<evidence type="ECO:0000256" key="2">
    <source>
        <dbReference type="ARBA" id="ARBA00008017"/>
    </source>
</evidence>
<keyword evidence="8" id="KW-0175">Coiled coil</keyword>
<dbReference type="SUPFAM" id="SSF82689">
    <property type="entry name" value="Mechanosensitive channel protein MscS (YggB), C-terminal domain"/>
    <property type="match status" value="1"/>
</dbReference>
<evidence type="ECO:0000256" key="7">
    <source>
        <dbReference type="ARBA" id="ARBA00023136"/>
    </source>
</evidence>
<feature type="coiled-coil region" evidence="8">
    <location>
        <begin position="220"/>
        <end position="254"/>
    </location>
</feature>
<feature type="domain" description="Mechanosensitive ion channel MscS" evidence="10">
    <location>
        <begin position="921"/>
        <end position="986"/>
    </location>
</feature>
<feature type="coiled-coil region" evidence="8">
    <location>
        <begin position="73"/>
        <end position="141"/>
    </location>
</feature>
<feature type="transmembrane region" description="Helical" evidence="9">
    <location>
        <begin position="716"/>
        <end position="735"/>
    </location>
</feature>
<keyword evidence="4 9" id="KW-0812">Transmembrane</keyword>
<dbReference type="Pfam" id="PF21082">
    <property type="entry name" value="MS_channel_3rd"/>
    <property type="match status" value="1"/>
</dbReference>
<dbReference type="Gene3D" id="2.30.30.60">
    <property type="match status" value="1"/>
</dbReference>
<feature type="transmembrane region" description="Helical" evidence="9">
    <location>
        <begin position="492"/>
        <end position="510"/>
    </location>
</feature>
<evidence type="ECO:0000313" key="16">
    <source>
        <dbReference type="Proteomes" id="UP000186079"/>
    </source>
</evidence>
<evidence type="ECO:0000256" key="9">
    <source>
        <dbReference type="SAM" id="Phobius"/>
    </source>
</evidence>
<feature type="domain" description="Mechanosensitive ion channel MscS porin" evidence="12">
    <location>
        <begin position="43"/>
        <end position="276"/>
    </location>
</feature>
<evidence type="ECO:0000259" key="14">
    <source>
        <dbReference type="Pfam" id="PF21088"/>
    </source>
</evidence>
<dbReference type="Pfam" id="PF12794">
    <property type="entry name" value="MscS_TM"/>
    <property type="match status" value="1"/>
</dbReference>
<evidence type="ECO:0000256" key="3">
    <source>
        <dbReference type="ARBA" id="ARBA00022475"/>
    </source>
</evidence>
<dbReference type="InterPro" id="IPR049278">
    <property type="entry name" value="MS_channel_C"/>
</dbReference>
<evidence type="ECO:0000256" key="1">
    <source>
        <dbReference type="ARBA" id="ARBA00004651"/>
    </source>
</evidence>
<dbReference type="InterPro" id="IPR025692">
    <property type="entry name" value="MscS_IM_dom1"/>
</dbReference>
<evidence type="ECO:0000256" key="6">
    <source>
        <dbReference type="ARBA" id="ARBA00022989"/>
    </source>
</evidence>
<dbReference type="Gene3D" id="3.30.70.100">
    <property type="match status" value="1"/>
</dbReference>
<dbReference type="NCBIfam" id="NF008438">
    <property type="entry name" value="PRK11281.1"/>
    <property type="match status" value="1"/>
</dbReference>
<dbReference type="InterPro" id="IPR023408">
    <property type="entry name" value="MscS_beta-dom_sf"/>
</dbReference>
<feature type="transmembrane region" description="Helical" evidence="9">
    <location>
        <begin position="905"/>
        <end position="933"/>
    </location>
</feature>
<keyword evidence="5" id="KW-0732">Signal</keyword>
<dbReference type="Pfam" id="PF12795">
    <property type="entry name" value="MscS_porin"/>
    <property type="match status" value="1"/>
</dbReference>
<dbReference type="SUPFAM" id="SSF50182">
    <property type="entry name" value="Sm-like ribonucleoproteins"/>
    <property type="match status" value="1"/>
</dbReference>
<evidence type="ECO:0000259" key="13">
    <source>
        <dbReference type="Pfam" id="PF21082"/>
    </source>
</evidence>
<gene>
    <name evidence="15" type="ORF">SAMN05421672_11167</name>
</gene>
<feature type="domain" description="Mechanosensitive ion channel inner membrane" evidence="11">
    <location>
        <begin position="496"/>
        <end position="817"/>
    </location>
</feature>
<evidence type="ECO:0000313" key="15">
    <source>
        <dbReference type="EMBL" id="SIQ88982.1"/>
    </source>
</evidence>
<feature type="domain" description="Mechanosensitive ion channel transmembrane helices 2/3" evidence="14">
    <location>
        <begin position="878"/>
        <end position="919"/>
    </location>
</feature>
<evidence type="ECO:0000256" key="8">
    <source>
        <dbReference type="SAM" id="Coils"/>
    </source>
</evidence>
<dbReference type="InterPro" id="IPR010920">
    <property type="entry name" value="LSM_dom_sf"/>
</dbReference>
<name>A0A1N6WG48_9PSED</name>
<dbReference type="InterPro" id="IPR052702">
    <property type="entry name" value="MscS-like_channel"/>
</dbReference>
<dbReference type="PANTHER" id="PTHR30347:SF1">
    <property type="entry name" value="MECHANOSENSITIVE CHANNEL MSCK"/>
    <property type="match status" value="1"/>
</dbReference>
<keyword evidence="3" id="KW-1003">Cell membrane</keyword>
<feature type="transmembrane region" description="Helical" evidence="9">
    <location>
        <begin position="872"/>
        <end position="893"/>
    </location>
</feature>
<feature type="transmembrane region" description="Helical" evidence="9">
    <location>
        <begin position="647"/>
        <end position="668"/>
    </location>
</feature>
<evidence type="ECO:0000259" key="11">
    <source>
        <dbReference type="Pfam" id="PF12794"/>
    </source>
</evidence>
<dbReference type="InterPro" id="IPR049142">
    <property type="entry name" value="MS_channel_1st"/>
</dbReference>
<dbReference type="FunFam" id="1.10.287.1260:FF:000002">
    <property type="entry name" value="Potassium efflux system KefA"/>
    <property type="match status" value="1"/>
</dbReference>
<dbReference type="InterPro" id="IPR011066">
    <property type="entry name" value="MscS_channel_C_sf"/>
</dbReference>
<dbReference type="AlphaFoldDB" id="A0A1N6WG48"/>
<dbReference type="Pfam" id="PF00924">
    <property type="entry name" value="MS_channel_2nd"/>
    <property type="match status" value="1"/>
</dbReference>
<evidence type="ECO:0000256" key="5">
    <source>
        <dbReference type="ARBA" id="ARBA00022729"/>
    </source>
</evidence>
<accession>A0A1N6WG48</accession>
<dbReference type="GO" id="GO:0005886">
    <property type="term" value="C:plasma membrane"/>
    <property type="evidence" value="ECO:0007669"/>
    <property type="project" value="UniProtKB-SubCell"/>
</dbReference>
<keyword evidence="6 9" id="KW-1133">Transmembrane helix</keyword>
<keyword evidence="7 9" id="KW-0472">Membrane</keyword>
<evidence type="ECO:0000259" key="10">
    <source>
        <dbReference type="Pfam" id="PF00924"/>
    </source>
</evidence>
<feature type="domain" description="Mechanosensitive ion channel MscS C-terminal" evidence="13">
    <location>
        <begin position="995"/>
        <end position="1077"/>
    </location>
</feature>
<feature type="transmembrane region" description="Helical" evidence="9">
    <location>
        <begin position="831"/>
        <end position="851"/>
    </location>
</feature>
<protein>
    <submittedName>
        <fullName evidence="15">Potassium efflux system protein</fullName>
    </submittedName>
</protein>
<dbReference type="PROSITE" id="PS01246">
    <property type="entry name" value="UPF0003"/>
    <property type="match status" value="1"/>
</dbReference>
<dbReference type="PANTHER" id="PTHR30347">
    <property type="entry name" value="POTASSIUM CHANNEL RELATED"/>
    <property type="match status" value="1"/>
</dbReference>
<feature type="transmembrane region" description="Helical" evidence="9">
    <location>
        <begin position="539"/>
        <end position="563"/>
    </location>
</feature>
<dbReference type="Proteomes" id="UP000186079">
    <property type="component" value="Unassembled WGS sequence"/>
</dbReference>
<reference evidence="15 16" key="1">
    <citation type="submission" date="2017-01" db="EMBL/GenBank/DDBJ databases">
        <authorList>
            <person name="Mah S.A."/>
            <person name="Swanson W.J."/>
            <person name="Moy G.W."/>
            <person name="Vacquier V.D."/>
        </authorList>
    </citation>
    <scope>NUCLEOTIDE SEQUENCE [LARGE SCALE GENOMIC DNA]</scope>
    <source>
        <strain evidence="15 16">ATCC 29606</strain>
    </source>
</reference>
<comment type="similarity">
    <text evidence="2">Belongs to the MscS (TC 1.A.23) family.</text>
</comment>
<dbReference type="EMBL" id="FTMC01000011">
    <property type="protein sequence ID" value="SIQ88982.1"/>
    <property type="molecule type" value="Genomic_DNA"/>
</dbReference>
<dbReference type="InterPro" id="IPR006685">
    <property type="entry name" value="MscS_channel_2nd"/>
</dbReference>
<dbReference type="InterPro" id="IPR024393">
    <property type="entry name" value="MscS_porin"/>
</dbReference>
<feature type="transmembrane region" description="Helical" evidence="9">
    <location>
        <begin position="618"/>
        <end position="635"/>
    </location>
</feature>
<dbReference type="GO" id="GO:0008381">
    <property type="term" value="F:mechanosensitive monoatomic ion channel activity"/>
    <property type="evidence" value="ECO:0007669"/>
    <property type="project" value="UniProtKB-ARBA"/>
</dbReference>
<sequence>MRAGPPFTDQPMPLIRSLFLLLLVCLPLHAAEPPSRESVEAALAALPDRKLPESEQLQVQQTLEQTLAQLARQDELRERISALERELADAPEQISEARRAYEELQARPQSDPAREQAGAQIVELEIILDARNQQLTEWQQELTAANSLVINAQTRPERAQTEISGNQARMQKLQAALKDDRLDGQALSAEQRDLLTAELATLTLSNEFSRRALAGNDTLLDLGSRRRELLTTRIERLEQEILALQELINTKRLAQSEQAREQATLEARSASPDRLIAQETARNLQLTDHLLRITDRRNEVTQTNLRTRQRLESLTQSEQVLGEQIEALKGSLLLAQILMEQKRRLPQVAVDGKLADEIADIRLYQFELNQSREQLANPRAFVDRLLADSGEPGNEQLRAALLELINSRAELADRMARELNALLGEAVSLQLNQRQLRDLASRLSNTLEEQLFWIPSHPPLQPDWWKRLPSRLVEQAARLDWQGALGELANGLLSRPWVFLPLLLSGLLIARRQFWQRKLQALHEDIGQVGRDSQRHTPLAILFCLVQALPVSLMLALGGYALQIDARGQNVHLGAALYAMAGAWLVLYTAYQILAPGGVAERHFGWSRTQVSFLHRQMRWLGLVLLILVGVVAFAENQPRLLDQDMLGVLLLLVGFALLSWLLARLMFQGPQSSEAPPLRRLLGALVALLPLLLMAAIFAGYYYTALKLSGRLIDTLYALLLWVLLEALLARGLAVAARRLAWQRAQARRETEAQTPEGVDGVAAPVEEPGLAIEQVNQQSLRLIRLGLFAGLLAVLWWVWADLLTVFSYLDNVTLYEFTQGSGATASLRPISLLDLLGALLIVALTLVLARNLPGLLEVLVLSRMSLAQGSAYATTTLLSYLIMGFGIVTTLSTLGVSWDKLQWLVAALSVGIGFGMQEIIANFISGLIILFERPVRIGDLVTIGNVTGSVNRIRIRATHIVDADRKVVVVPNKTFITSQLINWTLSDTVTRLVLKVGVGYGSDLELVRRLLYQAAHENVRVMRDPEPLVLFQTFGESTLDHDLIIHVRELGDRGRATDEINRRIEQLFREHGIEIAFRQVDVFVKNLEGQEAQIGQTAVLGAAGAATEQPIPPPAKP</sequence>
<evidence type="ECO:0000259" key="12">
    <source>
        <dbReference type="Pfam" id="PF12795"/>
    </source>
</evidence>
<dbReference type="Pfam" id="PF21088">
    <property type="entry name" value="MS_channel_1st"/>
    <property type="match status" value="1"/>
</dbReference>
<feature type="transmembrane region" description="Helical" evidence="9">
    <location>
        <begin position="575"/>
        <end position="597"/>
    </location>
</feature>
<dbReference type="GO" id="GO:0009992">
    <property type="term" value="P:intracellular water homeostasis"/>
    <property type="evidence" value="ECO:0007669"/>
    <property type="project" value="TreeGrafter"/>
</dbReference>
<dbReference type="InterPro" id="IPR011014">
    <property type="entry name" value="MscS_channel_TM-2"/>
</dbReference>
<comment type="subcellular location">
    <subcellularLocation>
        <location evidence="1">Cell membrane</location>
        <topology evidence="1">Multi-pass membrane protein</topology>
    </subcellularLocation>
</comment>
<proteinExistence type="inferred from homology"/>
<organism evidence="15 16">
    <name type="scientific">Pseudomonas flexibilis</name>
    <dbReference type="NCBI Taxonomy" id="706570"/>
    <lineage>
        <taxon>Bacteria</taxon>
        <taxon>Pseudomonadati</taxon>
        <taxon>Pseudomonadota</taxon>
        <taxon>Gammaproteobacteria</taxon>
        <taxon>Pseudomonadales</taxon>
        <taxon>Pseudomonadaceae</taxon>
        <taxon>Pseudomonas</taxon>
    </lineage>
</organism>
<feature type="transmembrane region" description="Helical" evidence="9">
    <location>
        <begin position="680"/>
        <end position="704"/>
    </location>
</feature>
<dbReference type="Gene3D" id="1.10.287.1260">
    <property type="match status" value="1"/>
</dbReference>
<evidence type="ECO:0000256" key="4">
    <source>
        <dbReference type="ARBA" id="ARBA00022692"/>
    </source>
</evidence>